<dbReference type="InterPro" id="IPR016166">
    <property type="entry name" value="FAD-bd_PCMH"/>
</dbReference>
<name>A0A2I1PCD9_9MICO</name>
<dbReference type="PROSITE" id="PS51387">
    <property type="entry name" value="FAD_PCMH"/>
    <property type="match status" value="1"/>
</dbReference>
<evidence type="ECO:0000256" key="17">
    <source>
        <dbReference type="HAMAP-Rule" id="MF_00037"/>
    </source>
</evidence>
<evidence type="ECO:0000256" key="12">
    <source>
        <dbReference type="ARBA" id="ARBA00022984"/>
    </source>
</evidence>
<evidence type="ECO:0000256" key="3">
    <source>
        <dbReference type="ARBA" id="ARBA00004496"/>
    </source>
</evidence>
<dbReference type="GO" id="GO:0051301">
    <property type="term" value="P:cell division"/>
    <property type="evidence" value="ECO:0007669"/>
    <property type="project" value="UniProtKB-KW"/>
</dbReference>
<dbReference type="AlphaFoldDB" id="A0A2I1PCD9"/>
<keyword evidence="11 17" id="KW-0133">Cell shape</keyword>
<evidence type="ECO:0000256" key="10">
    <source>
        <dbReference type="ARBA" id="ARBA00022857"/>
    </source>
</evidence>
<dbReference type="SUPFAM" id="SSF56176">
    <property type="entry name" value="FAD-binding/transporter-associated domain-like"/>
    <property type="match status" value="1"/>
</dbReference>
<comment type="pathway">
    <text evidence="4 17">Cell wall biogenesis; peptidoglycan biosynthesis.</text>
</comment>
<keyword evidence="10 17" id="KW-0521">NADP</keyword>
<dbReference type="GO" id="GO:0005829">
    <property type="term" value="C:cytosol"/>
    <property type="evidence" value="ECO:0007669"/>
    <property type="project" value="TreeGrafter"/>
</dbReference>
<keyword evidence="6 17" id="KW-0963">Cytoplasm</keyword>
<dbReference type="GO" id="GO:0071949">
    <property type="term" value="F:FAD binding"/>
    <property type="evidence" value="ECO:0007669"/>
    <property type="project" value="InterPro"/>
</dbReference>
<comment type="cofactor">
    <cofactor evidence="1 17">
        <name>FAD</name>
        <dbReference type="ChEBI" id="CHEBI:57692"/>
    </cofactor>
</comment>
<dbReference type="InterPro" id="IPR036318">
    <property type="entry name" value="FAD-bd_PCMH-like_sf"/>
</dbReference>
<reference evidence="19 20" key="1">
    <citation type="submission" date="2017-12" db="EMBL/GenBank/DDBJ databases">
        <title>Phylogenetic diversity of female urinary microbiome.</title>
        <authorList>
            <person name="Thomas-White K."/>
            <person name="Wolfe A.J."/>
        </authorList>
    </citation>
    <scope>NUCLEOTIDE SEQUENCE [LARGE SCALE GENOMIC DNA]</scope>
    <source>
        <strain evidence="19 20">UMB1298</strain>
    </source>
</reference>
<sequence length="370" mass="38778">MSTPPLSEASRTEHDAPLAPLTTLRVGGPARTLVRAATTDDLVAAVRAADAAGEDLLLVSGGSNLVISDAGFPGTVVQVATRGIEVEDAGDGRVRVRAAAGEPWDAFVAHAVQNGWSGIEALSGIPGCVGSTPIQNVGAYGQDVSQTVESVRVLDRETGEVQEMSAAECAFAYRDSLFKRTQKGSTGRYVVLAVTFLLEATDRSQPVGYAALAQGLGVEMGERVALADAREAVLAQRRQRGMVWDADDHDTWSCGSFFTNPIITAAQMDEVRAHVVERFGPTAPEPPEFPAGDGMVKTSAAWLIDKAGYGKGYAMPGPAALSTKHPLAITNRGSATAADVAALAREVRLGVEEAFGVRLVNEPVFVGHQL</sequence>
<dbReference type="GO" id="GO:0071555">
    <property type="term" value="P:cell wall organization"/>
    <property type="evidence" value="ECO:0007669"/>
    <property type="project" value="UniProtKB-KW"/>
</dbReference>
<dbReference type="NCBIfam" id="TIGR00179">
    <property type="entry name" value="murB"/>
    <property type="match status" value="1"/>
</dbReference>
<gene>
    <name evidence="17" type="primary">murB</name>
    <name evidence="19" type="ORF">CYJ76_03100</name>
</gene>
<evidence type="ECO:0000256" key="4">
    <source>
        <dbReference type="ARBA" id="ARBA00004752"/>
    </source>
</evidence>
<dbReference type="InterPro" id="IPR003170">
    <property type="entry name" value="MurB"/>
</dbReference>
<dbReference type="GO" id="GO:0008360">
    <property type="term" value="P:regulation of cell shape"/>
    <property type="evidence" value="ECO:0007669"/>
    <property type="project" value="UniProtKB-KW"/>
</dbReference>
<evidence type="ECO:0000313" key="19">
    <source>
        <dbReference type="EMBL" id="PKZ42295.1"/>
    </source>
</evidence>
<evidence type="ECO:0000256" key="9">
    <source>
        <dbReference type="ARBA" id="ARBA00022827"/>
    </source>
</evidence>
<evidence type="ECO:0000256" key="1">
    <source>
        <dbReference type="ARBA" id="ARBA00001974"/>
    </source>
</evidence>
<keyword evidence="8 17" id="KW-0285">Flavoprotein</keyword>
<keyword evidence="9 17" id="KW-0274">FAD</keyword>
<dbReference type="SUPFAM" id="SSF56194">
    <property type="entry name" value="Uridine diphospho-N-Acetylenolpyruvylglucosamine reductase, MurB, C-terminal domain"/>
    <property type="match status" value="1"/>
</dbReference>
<evidence type="ECO:0000256" key="14">
    <source>
        <dbReference type="ARBA" id="ARBA00023306"/>
    </source>
</evidence>
<evidence type="ECO:0000256" key="6">
    <source>
        <dbReference type="ARBA" id="ARBA00022490"/>
    </source>
</evidence>
<evidence type="ECO:0000256" key="16">
    <source>
        <dbReference type="ARBA" id="ARBA00048914"/>
    </source>
</evidence>
<accession>A0A2I1PCD9</accession>
<dbReference type="InterPro" id="IPR016167">
    <property type="entry name" value="FAD-bd_PCMH_sub1"/>
</dbReference>
<proteinExistence type="inferred from homology"/>
<dbReference type="Gene3D" id="3.30.465.10">
    <property type="match status" value="1"/>
</dbReference>
<organism evidence="19 20">
    <name type="scientific">Kytococcus schroeteri</name>
    <dbReference type="NCBI Taxonomy" id="138300"/>
    <lineage>
        <taxon>Bacteria</taxon>
        <taxon>Bacillati</taxon>
        <taxon>Actinomycetota</taxon>
        <taxon>Actinomycetes</taxon>
        <taxon>Micrococcales</taxon>
        <taxon>Kytococcaceae</taxon>
        <taxon>Kytococcus</taxon>
    </lineage>
</organism>
<evidence type="ECO:0000256" key="5">
    <source>
        <dbReference type="ARBA" id="ARBA00010485"/>
    </source>
</evidence>
<evidence type="ECO:0000256" key="7">
    <source>
        <dbReference type="ARBA" id="ARBA00022618"/>
    </source>
</evidence>
<evidence type="ECO:0000256" key="8">
    <source>
        <dbReference type="ARBA" id="ARBA00022630"/>
    </source>
</evidence>
<evidence type="ECO:0000256" key="2">
    <source>
        <dbReference type="ARBA" id="ARBA00003921"/>
    </source>
</evidence>
<dbReference type="InterPro" id="IPR036635">
    <property type="entry name" value="MurB_C_sf"/>
</dbReference>
<dbReference type="PANTHER" id="PTHR21071:SF4">
    <property type="entry name" value="UDP-N-ACETYLENOLPYRUVOYLGLUCOSAMINE REDUCTASE"/>
    <property type="match status" value="1"/>
</dbReference>
<dbReference type="PANTHER" id="PTHR21071">
    <property type="entry name" value="UDP-N-ACETYLENOLPYRUVOYLGLUCOSAMINE REDUCTASE"/>
    <property type="match status" value="1"/>
</dbReference>
<evidence type="ECO:0000256" key="11">
    <source>
        <dbReference type="ARBA" id="ARBA00022960"/>
    </source>
</evidence>
<dbReference type="Pfam" id="PF02873">
    <property type="entry name" value="MurB_C"/>
    <property type="match status" value="1"/>
</dbReference>
<evidence type="ECO:0000256" key="13">
    <source>
        <dbReference type="ARBA" id="ARBA00023002"/>
    </source>
</evidence>
<keyword evidence="15 17" id="KW-0961">Cell wall biogenesis/degradation</keyword>
<dbReference type="Gene3D" id="3.30.43.10">
    <property type="entry name" value="Uridine Diphospho-n-acetylenolpyruvylglucosamine Reductase, domain 2"/>
    <property type="match status" value="1"/>
</dbReference>
<dbReference type="Proteomes" id="UP000234206">
    <property type="component" value="Unassembled WGS sequence"/>
</dbReference>
<evidence type="ECO:0000313" key="20">
    <source>
        <dbReference type="Proteomes" id="UP000234206"/>
    </source>
</evidence>
<comment type="subcellular location">
    <subcellularLocation>
        <location evidence="3 17">Cytoplasm</location>
    </subcellularLocation>
</comment>
<dbReference type="InterPro" id="IPR011601">
    <property type="entry name" value="MurB_C"/>
</dbReference>
<feature type="domain" description="FAD-binding PCMH-type" evidence="18">
    <location>
        <begin position="26"/>
        <end position="201"/>
    </location>
</feature>
<keyword evidence="7 17" id="KW-0132">Cell division</keyword>
<dbReference type="OrthoDB" id="9804753at2"/>
<dbReference type="Gene3D" id="3.90.78.10">
    <property type="entry name" value="UDP-N-acetylenolpyruvoylglucosamine reductase, C-terminal domain"/>
    <property type="match status" value="1"/>
</dbReference>
<comment type="function">
    <text evidence="2 17">Cell wall formation.</text>
</comment>
<dbReference type="GO" id="GO:0009252">
    <property type="term" value="P:peptidoglycan biosynthetic process"/>
    <property type="evidence" value="ECO:0007669"/>
    <property type="project" value="UniProtKB-UniRule"/>
</dbReference>
<comment type="similarity">
    <text evidence="5 17">Belongs to the MurB family.</text>
</comment>
<feature type="active site" description="Proton donor" evidence="17">
    <location>
        <position position="256"/>
    </location>
</feature>
<dbReference type="InterPro" id="IPR016169">
    <property type="entry name" value="FAD-bd_PCMH_sub2"/>
</dbReference>
<feature type="active site" evidence="17">
    <location>
        <position position="362"/>
    </location>
</feature>
<keyword evidence="13 17" id="KW-0560">Oxidoreductase</keyword>
<evidence type="ECO:0000259" key="18">
    <source>
        <dbReference type="PROSITE" id="PS51387"/>
    </source>
</evidence>
<dbReference type="EMBL" id="PKIZ01000004">
    <property type="protein sequence ID" value="PKZ42295.1"/>
    <property type="molecule type" value="Genomic_DNA"/>
</dbReference>
<protein>
    <recommendedName>
        <fullName evidence="17">UDP-N-acetylenolpyruvoylglucosamine reductase</fullName>
        <ecNumber evidence="17">1.3.1.98</ecNumber>
    </recommendedName>
    <alternativeName>
        <fullName evidence="17">UDP-N-acetylmuramate dehydrogenase</fullName>
    </alternativeName>
</protein>
<comment type="catalytic activity">
    <reaction evidence="16 17">
        <text>UDP-N-acetyl-alpha-D-muramate + NADP(+) = UDP-N-acetyl-3-O-(1-carboxyvinyl)-alpha-D-glucosamine + NADPH + H(+)</text>
        <dbReference type="Rhea" id="RHEA:12248"/>
        <dbReference type="ChEBI" id="CHEBI:15378"/>
        <dbReference type="ChEBI" id="CHEBI:57783"/>
        <dbReference type="ChEBI" id="CHEBI:58349"/>
        <dbReference type="ChEBI" id="CHEBI:68483"/>
        <dbReference type="ChEBI" id="CHEBI:70757"/>
        <dbReference type="EC" id="1.3.1.98"/>
    </reaction>
</comment>
<keyword evidence="12 17" id="KW-0573">Peptidoglycan synthesis</keyword>
<dbReference type="UniPathway" id="UPA00219"/>
<dbReference type="HAMAP" id="MF_00037">
    <property type="entry name" value="MurB"/>
    <property type="match status" value="1"/>
</dbReference>
<keyword evidence="14 17" id="KW-0131">Cell cycle</keyword>
<feature type="active site" evidence="17">
    <location>
        <position position="174"/>
    </location>
</feature>
<evidence type="ECO:0000256" key="15">
    <source>
        <dbReference type="ARBA" id="ARBA00023316"/>
    </source>
</evidence>
<comment type="caution">
    <text evidence="19">The sequence shown here is derived from an EMBL/GenBank/DDBJ whole genome shotgun (WGS) entry which is preliminary data.</text>
</comment>
<dbReference type="GO" id="GO:0008762">
    <property type="term" value="F:UDP-N-acetylmuramate dehydrogenase activity"/>
    <property type="evidence" value="ECO:0007669"/>
    <property type="project" value="UniProtKB-UniRule"/>
</dbReference>
<dbReference type="InterPro" id="IPR006094">
    <property type="entry name" value="Oxid_FAD_bind_N"/>
</dbReference>
<dbReference type="NCBIfam" id="NF010478">
    <property type="entry name" value="PRK13903.1"/>
    <property type="match status" value="1"/>
</dbReference>
<dbReference type="EC" id="1.3.1.98" evidence="17"/>
<keyword evidence="20" id="KW-1185">Reference proteome</keyword>
<dbReference type="RefSeq" id="WP_101849226.1">
    <property type="nucleotide sequence ID" value="NZ_JBHLVH010000027.1"/>
</dbReference>
<dbReference type="Pfam" id="PF01565">
    <property type="entry name" value="FAD_binding_4"/>
    <property type="match status" value="1"/>
</dbReference>